<organism evidence="2 3">
    <name type="scientific">Pseudofrankia inefficax (strain DSM 45817 / CECT 9037 / DDB 130130 / EuI1c)</name>
    <name type="common">Frankia inefficax</name>
    <dbReference type="NCBI Taxonomy" id="298654"/>
    <lineage>
        <taxon>Bacteria</taxon>
        <taxon>Bacillati</taxon>
        <taxon>Actinomycetota</taxon>
        <taxon>Actinomycetes</taxon>
        <taxon>Frankiales</taxon>
        <taxon>Frankiaceae</taxon>
        <taxon>Pseudofrankia</taxon>
    </lineage>
</organism>
<dbReference type="PANTHER" id="PTHR33164">
    <property type="entry name" value="TRANSCRIPTIONAL REGULATOR, MARR FAMILY"/>
    <property type="match status" value="1"/>
</dbReference>
<dbReference type="InterPro" id="IPR036388">
    <property type="entry name" value="WH-like_DNA-bd_sf"/>
</dbReference>
<dbReference type="STRING" id="298654.FraEuI1c_4579"/>
<dbReference type="EMBL" id="CP002299">
    <property type="protein sequence ID" value="ADP82572.1"/>
    <property type="molecule type" value="Genomic_DNA"/>
</dbReference>
<keyword evidence="3" id="KW-1185">Reference proteome</keyword>
<sequence length="172" mass="18337">MALSMSPVGPSPVDTDTPVSAATLSALVTQSDDTASVDAQSPGALVLMTRLSRQVYQAATEDILGMSLKQFVLLNQLHEDTGVPQQQLAEYLCLGANILVLLLNTTESAGWAERRRDPADRRRHLVHRTPAGTAAVARAEEAMDSVEHSVLGNLSPAERTVLRGLLARALGD</sequence>
<dbReference type="Gene3D" id="1.10.10.10">
    <property type="entry name" value="Winged helix-like DNA-binding domain superfamily/Winged helix DNA-binding domain"/>
    <property type="match status" value="1"/>
</dbReference>
<dbReference type="HOGENOM" id="CLU_083287_4_2_11"/>
<dbReference type="InterPro" id="IPR000835">
    <property type="entry name" value="HTH_MarR-typ"/>
</dbReference>
<dbReference type="SUPFAM" id="SSF46785">
    <property type="entry name" value="Winged helix' DNA-binding domain"/>
    <property type="match status" value="1"/>
</dbReference>
<feature type="domain" description="HTH marR-type" evidence="1">
    <location>
        <begin position="41"/>
        <end position="171"/>
    </location>
</feature>
<dbReference type="RefSeq" id="WP_013425690.1">
    <property type="nucleotide sequence ID" value="NC_014666.1"/>
</dbReference>
<dbReference type="GO" id="GO:0006950">
    <property type="term" value="P:response to stress"/>
    <property type="evidence" value="ECO:0007669"/>
    <property type="project" value="TreeGrafter"/>
</dbReference>
<reference evidence="2 3" key="1">
    <citation type="submission" date="2010-10" db="EMBL/GenBank/DDBJ databases">
        <title>Complete sequence of Frankia sp. EuI1c.</title>
        <authorList>
            <consortium name="US DOE Joint Genome Institute"/>
            <person name="Lucas S."/>
            <person name="Copeland A."/>
            <person name="Lapidus A."/>
            <person name="Cheng J.-F."/>
            <person name="Bruce D."/>
            <person name="Goodwin L."/>
            <person name="Pitluck S."/>
            <person name="Chertkov O."/>
            <person name="Detter J.C."/>
            <person name="Han C."/>
            <person name="Tapia R."/>
            <person name="Land M."/>
            <person name="Hauser L."/>
            <person name="Jeffries C."/>
            <person name="Kyrpides N."/>
            <person name="Ivanova N."/>
            <person name="Mikhailova N."/>
            <person name="Beauchemin N."/>
            <person name="Sen A."/>
            <person name="Sur S.A."/>
            <person name="Gtari M."/>
            <person name="Wall L."/>
            <person name="Tisa L."/>
            <person name="Woyke T."/>
        </authorList>
    </citation>
    <scope>NUCLEOTIDE SEQUENCE [LARGE SCALE GENOMIC DNA]</scope>
    <source>
        <strain evidence="3">DSM 45817 / CECT 9037 / EuI1c</strain>
    </source>
</reference>
<evidence type="ECO:0000313" key="3">
    <source>
        <dbReference type="Proteomes" id="UP000002484"/>
    </source>
</evidence>
<proteinExistence type="predicted"/>
<dbReference type="InterPro" id="IPR036390">
    <property type="entry name" value="WH_DNA-bd_sf"/>
</dbReference>
<evidence type="ECO:0000313" key="2">
    <source>
        <dbReference type="EMBL" id="ADP82572.1"/>
    </source>
</evidence>
<evidence type="ECO:0000259" key="1">
    <source>
        <dbReference type="PROSITE" id="PS50995"/>
    </source>
</evidence>
<dbReference type="eggNOG" id="COG1846">
    <property type="taxonomic scope" value="Bacteria"/>
</dbReference>
<name>E3IWU8_PSEI1</name>
<dbReference type="InParanoid" id="E3IWU8"/>
<dbReference type="AlphaFoldDB" id="E3IWU8"/>
<dbReference type="GO" id="GO:0003700">
    <property type="term" value="F:DNA-binding transcription factor activity"/>
    <property type="evidence" value="ECO:0007669"/>
    <property type="project" value="InterPro"/>
</dbReference>
<dbReference type="Pfam" id="PF01047">
    <property type="entry name" value="MarR"/>
    <property type="match status" value="1"/>
</dbReference>
<protein>
    <submittedName>
        <fullName evidence="2">Transcriptional regulator, MarR family</fullName>
    </submittedName>
</protein>
<dbReference type="InterPro" id="IPR039422">
    <property type="entry name" value="MarR/SlyA-like"/>
</dbReference>
<gene>
    <name evidence="2" type="ordered locus">FraEuI1c_4579</name>
</gene>
<dbReference type="KEGG" id="fri:FraEuI1c_4579"/>
<dbReference type="PANTHER" id="PTHR33164:SF43">
    <property type="entry name" value="HTH-TYPE TRANSCRIPTIONAL REPRESSOR YETL"/>
    <property type="match status" value="1"/>
</dbReference>
<dbReference type="SMART" id="SM00347">
    <property type="entry name" value="HTH_MARR"/>
    <property type="match status" value="1"/>
</dbReference>
<dbReference type="PROSITE" id="PS50995">
    <property type="entry name" value="HTH_MARR_2"/>
    <property type="match status" value="1"/>
</dbReference>
<dbReference type="Proteomes" id="UP000002484">
    <property type="component" value="Chromosome"/>
</dbReference>
<accession>E3IWU8</accession>